<accession>A0A0E9NMA1</accession>
<sequence>MVHSCIPEISRHRTDSNAGPKPDRRYRSHKPIGRRSVFEPPVYPRTHMAHLRPDLLKSIQDMALQPKTDPLIIQNDTSCCECTPHATVCAIHMNTNTKESAMANVKVAPFTVNLGEDVNSYDVYCPYCLKSIILKAGVGKRVERDAAPLSRVSDGDKPEPSAPSEATAHFWQVNDPFAFENLGFSKDDPARPNLKYLACADCDKGPLGYADRAANEYLLAVEMVGYRIENA</sequence>
<dbReference type="GO" id="GO:0005829">
    <property type="term" value="C:cytosol"/>
    <property type="evidence" value="ECO:0007669"/>
    <property type="project" value="TreeGrafter"/>
</dbReference>
<feature type="compositionally biased region" description="Basic and acidic residues" evidence="4">
    <location>
        <begin position="9"/>
        <end position="25"/>
    </location>
</feature>
<dbReference type="Proteomes" id="UP000033140">
    <property type="component" value="Unassembled WGS sequence"/>
</dbReference>
<keyword evidence="3" id="KW-0653">Protein transport</keyword>
<evidence type="ECO:0000256" key="1">
    <source>
        <dbReference type="ARBA" id="ARBA00022448"/>
    </source>
</evidence>
<proteinExistence type="predicted"/>
<dbReference type="Gene3D" id="2.170.150.10">
    <property type="entry name" value="Metal Binding Protein, Guanine Nucleotide Exchange Factor, Chain A"/>
    <property type="match status" value="1"/>
</dbReference>
<keyword evidence="2" id="KW-0344">Guanine-nucleotide releasing factor</keyword>
<dbReference type="GO" id="GO:0006892">
    <property type="term" value="P:post-Golgi vesicle-mediated transport"/>
    <property type="evidence" value="ECO:0007669"/>
    <property type="project" value="TreeGrafter"/>
</dbReference>
<reference evidence="5 6" key="2">
    <citation type="journal article" date="2014" name="J. Gen. Appl. Microbiol.">
        <title>The early diverging ascomycetous budding yeast Saitoella complicata has three histone deacetylases belonging to the Clr6, Hos2, and Rpd3 lineages.</title>
        <authorList>
            <person name="Nishida H."/>
            <person name="Matsumoto T."/>
            <person name="Kondo S."/>
            <person name="Hamamoto M."/>
            <person name="Yoshikawa H."/>
        </authorList>
    </citation>
    <scope>NUCLEOTIDE SEQUENCE [LARGE SCALE GENOMIC DNA]</scope>
    <source>
        <strain evidence="5 6">NRRL Y-17804</strain>
    </source>
</reference>
<gene>
    <name evidence="5" type="ORF">G7K_4669-t1</name>
</gene>
<dbReference type="Pfam" id="PF04421">
    <property type="entry name" value="Mss4"/>
    <property type="match status" value="1"/>
</dbReference>
<evidence type="ECO:0000256" key="3">
    <source>
        <dbReference type="ARBA" id="ARBA00022927"/>
    </source>
</evidence>
<dbReference type="GO" id="GO:0015031">
    <property type="term" value="P:protein transport"/>
    <property type="evidence" value="ECO:0007669"/>
    <property type="project" value="UniProtKB-KW"/>
</dbReference>
<evidence type="ECO:0000313" key="6">
    <source>
        <dbReference type="Proteomes" id="UP000033140"/>
    </source>
</evidence>
<comment type="caution">
    <text evidence="5">The sequence shown here is derived from an EMBL/GenBank/DDBJ whole genome shotgun (WGS) entry which is preliminary data.</text>
</comment>
<dbReference type="SUPFAM" id="SSF51316">
    <property type="entry name" value="Mss4-like"/>
    <property type="match status" value="1"/>
</dbReference>
<keyword evidence="1" id="KW-0813">Transport</keyword>
<dbReference type="GO" id="GO:0005085">
    <property type="term" value="F:guanyl-nucleotide exchange factor activity"/>
    <property type="evidence" value="ECO:0007669"/>
    <property type="project" value="UniProtKB-KW"/>
</dbReference>
<organism evidence="5 6">
    <name type="scientific">Saitoella complicata (strain BCRC 22490 / CBS 7301 / JCM 7358 / NBRC 10748 / NRRL Y-17804)</name>
    <dbReference type="NCBI Taxonomy" id="698492"/>
    <lineage>
        <taxon>Eukaryota</taxon>
        <taxon>Fungi</taxon>
        <taxon>Dikarya</taxon>
        <taxon>Ascomycota</taxon>
        <taxon>Taphrinomycotina</taxon>
        <taxon>Taphrinomycotina incertae sedis</taxon>
        <taxon>Saitoella</taxon>
    </lineage>
</organism>
<keyword evidence="6" id="KW-1185">Reference proteome</keyword>
<dbReference type="GO" id="GO:0008270">
    <property type="term" value="F:zinc ion binding"/>
    <property type="evidence" value="ECO:0007669"/>
    <property type="project" value="TreeGrafter"/>
</dbReference>
<dbReference type="PANTHER" id="PTHR13276:SF0">
    <property type="entry name" value="GUANINE NUCLEOTIDE EXCHANGE FACTOR MSS4"/>
    <property type="match status" value="1"/>
</dbReference>
<protein>
    <recommendedName>
        <fullName evidence="7">Mss4-like protein</fullName>
    </recommendedName>
</protein>
<dbReference type="EMBL" id="BACD03000034">
    <property type="protein sequence ID" value="GAO50545.1"/>
    <property type="molecule type" value="Genomic_DNA"/>
</dbReference>
<evidence type="ECO:0008006" key="7">
    <source>
        <dbReference type="Google" id="ProtNLM"/>
    </source>
</evidence>
<feature type="region of interest" description="Disordered" evidence="4">
    <location>
        <begin position="1"/>
        <end position="32"/>
    </location>
</feature>
<dbReference type="STRING" id="698492.A0A0E9NMA1"/>
<dbReference type="PANTHER" id="PTHR13276">
    <property type="entry name" value="GUANINE NUCLEOTIDE EXCHANGE FACTOR MSS4"/>
    <property type="match status" value="1"/>
</dbReference>
<evidence type="ECO:0000313" key="5">
    <source>
        <dbReference type="EMBL" id="GAO50545.1"/>
    </source>
</evidence>
<evidence type="ECO:0000256" key="4">
    <source>
        <dbReference type="SAM" id="MobiDB-lite"/>
    </source>
</evidence>
<reference evidence="5 6" key="1">
    <citation type="journal article" date="2011" name="J. Gen. Appl. Microbiol.">
        <title>Draft genome sequencing of the enigmatic yeast Saitoella complicata.</title>
        <authorList>
            <person name="Nishida H."/>
            <person name="Hamamoto M."/>
            <person name="Sugiyama J."/>
        </authorList>
    </citation>
    <scope>NUCLEOTIDE SEQUENCE [LARGE SCALE GENOMIC DNA]</scope>
    <source>
        <strain evidence="5 6">NRRL Y-17804</strain>
    </source>
</reference>
<dbReference type="InterPro" id="IPR011057">
    <property type="entry name" value="Mss4-like_sf"/>
</dbReference>
<dbReference type="InterPro" id="IPR007515">
    <property type="entry name" value="Mss4"/>
</dbReference>
<dbReference type="InterPro" id="IPR011323">
    <property type="entry name" value="Mss4/transl-control_tumour"/>
</dbReference>
<dbReference type="GO" id="GO:0007264">
    <property type="term" value="P:small GTPase-mediated signal transduction"/>
    <property type="evidence" value="ECO:0007669"/>
    <property type="project" value="InterPro"/>
</dbReference>
<dbReference type="AlphaFoldDB" id="A0A0E9NMA1"/>
<reference evidence="5 6" key="3">
    <citation type="journal article" date="2015" name="Genome Announc.">
        <title>Draft Genome Sequence of the Archiascomycetous Yeast Saitoella complicata.</title>
        <authorList>
            <person name="Yamauchi K."/>
            <person name="Kondo S."/>
            <person name="Hamamoto M."/>
            <person name="Takahashi Y."/>
            <person name="Ogura Y."/>
            <person name="Hayashi T."/>
            <person name="Nishida H."/>
        </authorList>
    </citation>
    <scope>NUCLEOTIDE SEQUENCE [LARGE SCALE GENOMIC DNA]</scope>
    <source>
        <strain evidence="5 6">NRRL Y-17804</strain>
    </source>
</reference>
<dbReference type="GO" id="GO:0016020">
    <property type="term" value="C:membrane"/>
    <property type="evidence" value="ECO:0007669"/>
    <property type="project" value="TreeGrafter"/>
</dbReference>
<dbReference type="PROSITE" id="PS51796">
    <property type="entry name" value="MSS4"/>
    <property type="match status" value="1"/>
</dbReference>
<evidence type="ECO:0000256" key="2">
    <source>
        <dbReference type="ARBA" id="ARBA00022658"/>
    </source>
</evidence>
<name>A0A0E9NMA1_SAICN</name>